<protein>
    <submittedName>
        <fullName evidence="3">Uncharacterized conserved protein, DUF302 family</fullName>
    </submittedName>
</protein>
<proteinExistence type="predicted"/>
<dbReference type="EMBL" id="FNEE01000012">
    <property type="protein sequence ID" value="SDK15147.1"/>
    <property type="molecule type" value="Genomic_DNA"/>
</dbReference>
<dbReference type="PANTHER" id="PTHR38342">
    <property type="entry name" value="SLR5037 PROTEIN"/>
    <property type="match status" value="1"/>
</dbReference>
<evidence type="ECO:0000313" key="4">
    <source>
        <dbReference type="Proteomes" id="UP000198894"/>
    </source>
</evidence>
<dbReference type="SUPFAM" id="SSF103247">
    <property type="entry name" value="TT1751-like"/>
    <property type="match status" value="1"/>
</dbReference>
<feature type="chain" id="PRO_5011655499" evidence="1">
    <location>
        <begin position="26"/>
        <end position="161"/>
    </location>
</feature>
<dbReference type="Gene3D" id="3.30.310.70">
    <property type="entry name" value="TT1751-like domain"/>
    <property type="match status" value="1"/>
</dbReference>
<dbReference type="RefSeq" id="WP_091595983.1">
    <property type="nucleotide sequence ID" value="NZ_FNEE01000012.1"/>
</dbReference>
<evidence type="ECO:0000259" key="2">
    <source>
        <dbReference type="Pfam" id="PF03625"/>
    </source>
</evidence>
<evidence type="ECO:0000256" key="1">
    <source>
        <dbReference type="SAM" id="SignalP"/>
    </source>
</evidence>
<accession>A0A1G8ZJB9</accession>
<dbReference type="AlphaFoldDB" id="A0A1G8ZJB9"/>
<dbReference type="InterPro" id="IPR005180">
    <property type="entry name" value="DUF302"/>
</dbReference>
<feature type="signal peptide" evidence="1">
    <location>
        <begin position="1"/>
        <end position="25"/>
    </location>
</feature>
<feature type="domain" description="DUF302" evidence="2">
    <location>
        <begin position="69"/>
        <end position="128"/>
    </location>
</feature>
<evidence type="ECO:0000313" key="3">
    <source>
        <dbReference type="EMBL" id="SDK15147.1"/>
    </source>
</evidence>
<reference evidence="4" key="1">
    <citation type="submission" date="2016-10" db="EMBL/GenBank/DDBJ databases">
        <authorList>
            <person name="Varghese N."/>
            <person name="Submissions S."/>
        </authorList>
    </citation>
    <scope>NUCLEOTIDE SEQUENCE [LARGE SCALE GENOMIC DNA]</scope>
    <source>
        <strain evidence="4">CGMCC 1.11022</strain>
    </source>
</reference>
<name>A0A1G8ZJB9_9HYPH</name>
<dbReference type="CDD" id="cd14797">
    <property type="entry name" value="DUF302"/>
    <property type="match status" value="1"/>
</dbReference>
<organism evidence="3 4">
    <name type="scientific">Mesorhizobium muleiense</name>
    <dbReference type="NCBI Taxonomy" id="1004279"/>
    <lineage>
        <taxon>Bacteria</taxon>
        <taxon>Pseudomonadati</taxon>
        <taxon>Pseudomonadota</taxon>
        <taxon>Alphaproteobacteria</taxon>
        <taxon>Hyphomicrobiales</taxon>
        <taxon>Phyllobacteriaceae</taxon>
        <taxon>Mesorhizobium</taxon>
    </lineage>
</organism>
<gene>
    <name evidence="3" type="ORF">SAMN05428953_11257</name>
</gene>
<dbReference type="Pfam" id="PF03625">
    <property type="entry name" value="DUF302"/>
    <property type="match status" value="1"/>
</dbReference>
<sequence length="161" mass="17118">MINSVKSTLASTALVLTLATPGFLAQANAETASDGVVTVKSGYSVAETVSRIKKDVADKGITLFGVINQAKLGNAAGNVVRPSRLIMFGNPALGTTFITANPKAGLDWPVRVVVYQTADGSVYAAYTDFDYIARRHGIESRTREFKMATEVIQSVTSSIEK</sequence>
<dbReference type="PANTHER" id="PTHR38342:SF2">
    <property type="entry name" value="INNER MEMBRANE OR EXPORTED"/>
    <property type="match status" value="1"/>
</dbReference>
<keyword evidence="4" id="KW-1185">Reference proteome</keyword>
<dbReference type="InterPro" id="IPR035923">
    <property type="entry name" value="TT1751-like_sf"/>
</dbReference>
<keyword evidence="1" id="KW-0732">Signal</keyword>
<dbReference type="Proteomes" id="UP000198894">
    <property type="component" value="Unassembled WGS sequence"/>
</dbReference>